<feature type="transmembrane region" description="Helical" evidence="5">
    <location>
        <begin position="61"/>
        <end position="80"/>
    </location>
</feature>
<feature type="transmembrane region" description="Helical" evidence="5">
    <location>
        <begin position="33"/>
        <end position="55"/>
    </location>
</feature>
<evidence type="ECO:0000256" key="3">
    <source>
        <dbReference type="ARBA" id="ARBA00022989"/>
    </source>
</evidence>
<evidence type="ECO:0000313" key="8">
    <source>
        <dbReference type="RefSeq" id="XP_036367309.1"/>
    </source>
</evidence>
<evidence type="ECO:0000256" key="5">
    <source>
        <dbReference type="SAM" id="Phobius"/>
    </source>
</evidence>
<dbReference type="AlphaFoldDB" id="A0A6P7TAH1"/>
<proteinExistence type="predicted"/>
<dbReference type="InterPro" id="IPR019184">
    <property type="entry name" value="Uncharacterised_TM-17"/>
</dbReference>
<keyword evidence="4 5" id="KW-0472">Membrane</keyword>
<organism evidence="6 7">
    <name type="scientific">Octopus sinensis</name>
    <name type="common">East Asian common octopus</name>
    <dbReference type="NCBI Taxonomy" id="2607531"/>
    <lineage>
        <taxon>Eukaryota</taxon>
        <taxon>Metazoa</taxon>
        <taxon>Spiralia</taxon>
        <taxon>Lophotrochozoa</taxon>
        <taxon>Mollusca</taxon>
        <taxon>Cephalopoda</taxon>
        <taxon>Coleoidea</taxon>
        <taxon>Octopodiformes</taxon>
        <taxon>Octopoda</taxon>
        <taxon>Incirrata</taxon>
        <taxon>Octopodidae</taxon>
        <taxon>Octopus</taxon>
    </lineage>
</organism>
<feature type="transmembrane region" description="Helical" evidence="5">
    <location>
        <begin position="129"/>
        <end position="154"/>
    </location>
</feature>
<dbReference type="PANTHER" id="PTHR13531:SF0">
    <property type="entry name" value="GEO07735P1-RELATED"/>
    <property type="match status" value="1"/>
</dbReference>
<reference evidence="7 8" key="1">
    <citation type="submission" date="2025-08" db="UniProtKB">
        <authorList>
            <consortium name="RefSeq"/>
        </authorList>
    </citation>
    <scope>IDENTIFICATION</scope>
</reference>
<evidence type="ECO:0000256" key="1">
    <source>
        <dbReference type="ARBA" id="ARBA00004141"/>
    </source>
</evidence>
<dbReference type="PANTHER" id="PTHR13531">
    <property type="entry name" value="GEO07735P1-RELATED-RELATED"/>
    <property type="match status" value="1"/>
</dbReference>
<evidence type="ECO:0000256" key="4">
    <source>
        <dbReference type="ARBA" id="ARBA00023136"/>
    </source>
</evidence>
<keyword evidence="3 5" id="KW-1133">Transmembrane helix</keyword>
<comment type="subcellular location">
    <subcellularLocation>
        <location evidence="1">Membrane</location>
        <topology evidence="1">Multi-pass membrane protein</topology>
    </subcellularLocation>
</comment>
<dbReference type="GO" id="GO:0035869">
    <property type="term" value="C:ciliary transition zone"/>
    <property type="evidence" value="ECO:0007669"/>
    <property type="project" value="TreeGrafter"/>
</dbReference>
<dbReference type="Pfam" id="PF09799">
    <property type="entry name" value="Transmemb_17"/>
    <property type="match status" value="1"/>
</dbReference>
<dbReference type="RefSeq" id="XP_036367309.1">
    <property type="nucleotide sequence ID" value="XM_036511416.1"/>
</dbReference>
<gene>
    <name evidence="7 8" type="primary">LOC115221976</name>
</gene>
<dbReference type="GO" id="GO:0016020">
    <property type="term" value="C:membrane"/>
    <property type="evidence" value="ECO:0007669"/>
    <property type="project" value="UniProtKB-SubCell"/>
</dbReference>
<name>A0A6P7TAH1_9MOLL</name>
<evidence type="ECO:0000313" key="6">
    <source>
        <dbReference type="Proteomes" id="UP000515154"/>
    </source>
</evidence>
<keyword evidence="6" id="KW-1185">Reference proteome</keyword>
<dbReference type="KEGG" id="osn:115221976"/>
<keyword evidence="2 5" id="KW-0812">Transmembrane</keyword>
<dbReference type="Proteomes" id="UP000515154">
    <property type="component" value="Linkage group LG19"/>
</dbReference>
<dbReference type="RefSeq" id="XP_029647934.1">
    <property type="nucleotide sequence ID" value="XM_029792074.2"/>
</dbReference>
<accession>A0A6P7TAH1</accession>
<protein>
    <submittedName>
        <fullName evidence="7 8">Transmembrane protein 216-like</fullName>
    </submittedName>
</protein>
<evidence type="ECO:0000256" key="2">
    <source>
        <dbReference type="ARBA" id="ARBA00022692"/>
    </source>
</evidence>
<sequence length="159" mass="18042">MALDSPQHPVIAMSPAPHQGCSTTIRSSLSYQILLFLNQWYFGLFFILEIFIFIFKGETLPYAPGVLSLEVLLLFLLLIIEQFRIFFGKKGNLTERINGVAMSIFLSLPSLSVTLYLTFWQSYVLQLEVILTAIEITFIGAEFIFGLLFIITFARAAPY</sequence>
<evidence type="ECO:0000313" key="7">
    <source>
        <dbReference type="RefSeq" id="XP_029647934.1"/>
    </source>
</evidence>
<dbReference type="GO" id="GO:1905515">
    <property type="term" value="P:non-motile cilium assembly"/>
    <property type="evidence" value="ECO:0007669"/>
    <property type="project" value="TreeGrafter"/>
</dbReference>
<feature type="transmembrane region" description="Helical" evidence="5">
    <location>
        <begin position="100"/>
        <end position="123"/>
    </location>
</feature>